<reference evidence="2" key="1">
    <citation type="submission" date="2019-12" db="EMBL/GenBank/DDBJ databases">
        <title>High-Quality draft genome sequences of three cyanobacteria isolated from the limestone walls of the Old Cathedral of Coimbra.</title>
        <authorList>
            <person name="Tiago I."/>
            <person name="Soares F."/>
            <person name="Portugal A."/>
        </authorList>
    </citation>
    <scope>NUCLEOTIDE SEQUENCE</scope>
    <source>
        <strain evidence="2">A</strain>
    </source>
</reference>
<keyword evidence="1" id="KW-1133">Transmembrane helix</keyword>
<feature type="transmembrane region" description="Helical" evidence="1">
    <location>
        <begin position="79"/>
        <end position="105"/>
    </location>
</feature>
<evidence type="ECO:0000256" key="1">
    <source>
        <dbReference type="SAM" id="Phobius"/>
    </source>
</evidence>
<dbReference type="EMBL" id="WVIE01000021">
    <property type="protein sequence ID" value="NDJ18867.1"/>
    <property type="molecule type" value="Genomic_DNA"/>
</dbReference>
<dbReference type="AlphaFoldDB" id="A0A8J7Z1Y5"/>
<keyword evidence="3" id="KW-1185">Reference proteome</keyword>
<proteinExistence type="predicted"/>
<evidence type="ECO:0000313" key="2">
    <source>
        <dbReference type="EMBL" id="NDJ18867.1"/>
    </source>
</evidence>
<accession>A0A8J7Z1Y5</accession>
<dbReference type="RefSeq" id="WP_162424395.1">
    <property type="nucleotide sequence ID" value="NZ_WVIE01000021.1"/>
</dbReference>
<dbReference type="InterPro" id="IPR053023">
    <property type="entry name" value="FLAP_modulator"/>
</dbReference>
<protein>
    <submittedName>
        <fullName evidence="2">DUF1517 domain-containing protein</fullName>
    </submittedName>
</protein>
<dbReference type="Pfam" id="PF07466">
    <property type="entry name" value="DUF1517"/>
    <property type="match status" value="1"/>
</dbReference>
<evidence type="ECO:0000313" key="3">
    <source>
        <dbReference type="Proteomes" id="UP000646053"/>
    </source>
</evidence>
<name>A0A8J7Z1Y5_9CYAN</name>
<keyword evidence="1" id="KW-0812">Transmembrane</keyword>
<comment type="caution">
    <text evidence="2">The sequence shown here is derived from an EMBL/GenBank/DDBJ whole genome shotgun (WGS) entry which is preliminary data.</text>
</comment>
<dbReference type="Proteomes" id="UP000646053">
    <property type="component" value="Unassembled WGS sequence"/>
</dbReference>
<dbReference type="PANTHER" id="PTHR33975:SF2">
    <property type="entry name" value="MYELIN-ASSOCIATED OLIGODENDROCYTE BASIC PROTEIN"/>
    <property type="match status" value="1"/>
</dbReference>
<gene>
    <name evidence="2" type="ORF">GS601_16510</name>
</gene>
<dbReference type="PANTHER" id="PTHR33975">
    <property type="entry name" value="MYELIN-ASSOCIATED OLIGODENDROCYTE BASIC PROTEIN"/>
    <property type="match status" value="1"/>
</dbReference>
<keyword evidence="1" id="KW-0472">Membrane</keyword>
<dbReference type="InterPro" id="IPR010903">
    <property type="entry name" value="DUF1517"/>
</dbReference>
<sequence>MKTPKSFFKSLIRSLLALGLVLTLILGQADGALAAGTGGRIGGGSFRAPGRTFAPPSGGGYSRPGGGYYPGGGGGFFPFLYFPFFGGGGSLFTLFIFISIAGFLLQSFQRATAGSELDYDSNPSVSVAKVQVGLLAQARSLQTDLDRIAQRADTDSSEGLAQVLQETTLSLLRHPEYWVYAASESRQARLQAAGAEFNRLALSERSKFTAETLSNVNDQLKQGSKDSGALTVAEKGGELAEAPGEYILVTLLVGTQSKLQLPAINSSDDVKRALSQLGSISSDQLLALEVLWTPQAEGDVLTRDDVLAEYPSLKLV</sequence>
<organism evidence="2 3">
    <name type="scientific">Myxacorys almedinensis A</name>
    <dbReference type="NCBI Taxonomy" id="2690445"/>
    <lineage>
        <taxon>Bacteria</taxon>
        <taxon>Bacillati</taxon>
        <taxon>Cyanobacteriota</taxon>
        <taxon>Cyanophyceae</taxon>
        <taxon>Leptolyngbyales</taxon>
        <taxon>Leptolyngbyaceae</taxon>
        <taxon>Myxacorys</taxon>
        <taxon>Myxacorys almedinensis</taxon>
    </lineage>
</organism>
<dbReference type="PIRSF" id="PIRSF037221">
    <property type="entry name" value="DUF1517"/>
    <property type="match status" value="1"/>
</dbReference>